<dbReference type="HOGENOM" id="CLU_2664452_0_0_4"/>
<proteinExistence type="predicted"/>
<name>Q7P1S5_CHRVO</name>
<keyword evidence="2" id="KW-1185">Reference proteome</keyword>
<dbReference type="Proteomes" id="UP000001424">
    <property type="component" value="Chromosome"/>
</dbReference>
<evidence type="ECO:0000313" key="2">
    <source>
        <dbReference type="Proteomes" id="UP000001424"/>
    </source>
</evidence>
<dbReference type="KEGG" id="cvi:CV_0138"/>
<sequence>MPTYKYTESETGFVYTIIVKASDVTAINSLTPSASVKLASGHRLDVNSNGVVQITSKDGKHSSVDLPALKSGRIS</sequence>
<protein>
    <submittedName>
        <fullName evidence="1">Uncharacterized protein</fullName>
    </submittedName>
</protein>
<dbReference type="AlphaFoldDB" id="Q7P1S5"/>
<organism evidence="1 2">
    <name type="scientific">Chromobacterium violaceum (strain ATCC 12472 / DSM 30191 / JCM 1249 / CCUG 213 / NBRC 12614 / NCIMB 9131 / NCTC 9757 / MK)</name>
    <dbReference type="NCBI Taxonomy" id="243365"/>
    <lineage>
        <taxon>Bacteria</taxon>
        <taxon>Pseudomonadati</taxon>
        <taxon>Pseudomonadota</taxon>
        <taxon>Betaproteobacteria</taxon>
        <taxon>Neisseriales</taxon>
        <taxon>Chromobacteriaceae</taxon>
        <taxon>Chromobacterium</taxon>
    </lineage>
</organism>
<dbReference type="EMBL" id="AE016825">
    <property type="protein sequence ID" value="AAQ57817.1"/>
    <property type="molecule type" value="Genomic_DNA"/>
</dbReference>
<accession>Q7P1S5</accession>
<gene>
    <name evidence="1" type="ordered locus">CV_0138</name>
</gene>
<reference evidence="1 2" key="1">
    <citation type="journal article" date="2003" name="Proc. Natl. Acad. Sci. U.S.A.">
        <title>The complete genome sequence of Chromobacterium violaceum reveals remarkable and exploitable bacterial adaptability.</title>
        <authorList>
            <person name="Vasconcelos A.T.R."/>
            <person name="de Almeida D.F."/>
            <person name="Almeida F.C."/>
            <person name="de Almeida L.G.P."/>
            <person name="de Almeida R."/>
            <person name="Goncalves J.A.A."/>
            <person name="Andrade E.M."/>
            <person name="Antonio R.V."/>
            <person name="Araripe J."/>
            <person name="de Araujo M.F.F."/>
            <person name="Filho S.A."/>
            <person name="Azevedo V."/>
            <person name="Batista A.J."/>
            <person name="Bataus L.A.M."/>
            <person name="Batista J.S."/>
            <person name="Belo A."/>
            <person name="vander Berg C."/>
            <person name="Blamey J."/>
            <person name="Bogo M."/>
            <person name="Bonato S."/>
            <person name="Bordignon J."/>
            <person name="Brito C.A."/>
            <person name="Brocchi M."/>
            <person name="Burity H.A."/>
            <person name="Camargo A.A."/>
            <person name="Cardoso D.D.P."/>
            <person name="Carneiro N.P."/>
            <person name="Carraro D.M."/>
            <person name="Carvalho C.M.B."/>
            <person name="Cascardo J.C.M."/>
            <person name="Cavada B.S."/>
            <person name="Chueire L.M.O."/>
            <person name="Pasa T.B.C."/>
            <person name="Duran N."/>
            <person name="Fagundes N."/>
            <person name="Falcao C.L."/>
            <person name="Fantinatti F."/>
            <person name="Farias I.P."/>
            <person name="Felipe M.S.S."/>
            <person name="Ferrari L.P."/>
            <person name="Ferro J.A."/>
            <person name="Ferro M.I.T."/>
            <person name="Franco G.R."/>
            <person name="Freitas N.S.A."/>
            <person name="Furlan L.R."/>
            <person name="Gazzinelli R.T."/>
            <person name="Gomes E.A."/>
            <person name="Goncalves P.R."/>
            <person name="Grangeiro T.B."/>
            <person name="Grattapaglia D."/>
            <person name="Grisard E.C."/>
            <person name="Guimaraes C.T."/>
            <person name="Hanna E.S."/>
            <person name="Hungria M."/>
            <person name="Jardim S.N."/>
            <person name="Laurino J."/>
            <person name="Leoi L.C.T."/>
            <person name="Fassarella L."/>
            <person name="Lima A."/>
            <person name="Loureiro M.F."/>
            <person name="Lyra M.C.P."/>
            <person name="Macedo M."/>
            <person name="Madeira H.M.F."/>
            <person name="Manfio G.P."/>
            <person name="Maranhao A.Q."/>
            <person name="Martins W.S."/>
            <person name="di Mauro S.M.Z."/>
            <person name="de Medeiros S.R.B."/>
            <person name="Meissner R.D.V."/>
            <person name="Menck C.F.M."/>
            <person name="Moreira M.A.M."/>
            <person name="Nascimento F.F."/>
            <person name="Nicolas M.F."/>
            <person name="Oliveira J.G."/>
            <person name="Oliveira S.C."/>
            <person name="Paixao R.F.C."/>
            <person name="Parente J.A."/>
            <person name="Pedrosa F.O."/>
            <person name="Pena S.J.D."/>
            <person name="Perreira J.O."/>
            <person name="Perreira M."/>
            <person name="Pinto L.S.R.C."/>
            <person name="Pinto L.S."/>
            <person name="Porto J.I.R."/>
            <person name="Potrich D.P."/>
            <person name="Neto C.E.R."/>
            <person name="Reis A.M.M."/>
            <person name="Rigo L.U."/>
            <person name="Rondinelli E."/>
            <person name="dos Santos E.B.P."/>
            <person name="Santos F.R."/>
            <person name="Schneider M.P.C."/>
            <person name="Seuanez H.N."/>
            <person name="Silva A.M.R."/>
            <person name="da Silva A.L.C."/>
            <person name="Silva D.W."/>
            <person name="Silva R."/>
            <person name="Simoes I.C."/>
            <person name="Simon D."/>
            <person name="Soares C.M.A."/>
            <person name="Soares R.B.A."/>
            <person name="Souza E.M."/>
            <person name="Souza K.R.L."/>
            <person name="Souza R.C."/>
            <person name="Steffens M.B.R."/>
            <person name="Steindel M."/>
            <person name="Teixeira S.R."/>
            <person name="Urmenyi T."/>
            <person name="Vettore A."/>
            <person name="Wassem R."/>
            <person name="Zaha A."/>
            <person name="Simpson A.J.G."/>
        </authorList>
    </citation>
    <scope>NUCLEOTIDE SEQUENCE [LARGE SCALE GENOMIC DNA]</scope>
    <source>
        <strain evidence="2">ATCC 12472 / DSM 30191 / JCM 1249 / NBRC 12614 / NCIMB 9131 / NCTC 9757</strain>
    </source>
</reference>
<evidence type="ECO:0000313" key="1">
    <source>
        <dbReference type="EMBL" id="AAQ57817.1"/>
    </source>
</evidence>